<evidence type="ECO:0000256" key="1">
    <source>
        <dbReference type="ARBA" id="ARBA00001933"/>
    </source>
</evidence>
<dbReference type="SUPFAM" id="SSF53383">
    <property type="entry name" value="PLP-dependent transferases"/>
    <property type="match status" value="1"/>
</dbReference>
<evidence type="ECO:0000313" key="6">
    <source>
        <dbReference type="EMBL" id="KEZ40050.1"/>
    </source>
</evidence>
<comment type="similarity">
    <text evidence="2">Belongs to the class-II pyridoxal-phosphate-dependent aminotransferase family. BioF subfamily.</text>
</comment>
<dbReference type="InterPro" id="IPR004839">
    <property type="entry name" value="Aminotransferase_I/II_large"/>
</dbReference>
<dbReference type="GO" id="GO:0009102">
    <property type="term" value="P:biotin biosynthetic process"/>
    <property type="evidence" value="ECO:0007669"/>
    <property type="project" value="TreeGrafter"/>
</dbReference>
<dbReference type="HOGENOM" id="CLU_015846_3_0_1"/>
<evidence type="ECO:0000313" key="7">
    <source>
        <dbReference type="Proteomes" id="UP000028545"/>
    </source>
</evidence>
<dbReference type="VEuPathDB" id="FungiDB:SAPIO_CDS9050"/>
<comment type="cofactor">
    <cofactor evidence="1">
        <name>pyridoxal 5'-phosphate</name>
        <dbReference type="ChEBI" id="CHEBI:597326"/>
    </cofactor>
</comment>
<dbReference type="GO" id="GO:0030170">
    <property type="term" value="F:pyridoxal phosphate binding"/>
    <property type="evidence" value="ECO:0007669"/>
    <property type="project" value="InterPro"/>
</dbReference>
<dbReference type="InterPro" id="IPR015421">
    <property type="entry name" value="PyrdxlP-dep_Trfase_major"/>
</dbReference>
<keyword evidence="3" id="KW-0808">Transferase</keyword>
<dbReference type="RefSeq" id="XP_016639849.1">
    <property type="nucleotide sequence ID" value="XM_016790546.1"/>
</dbReference>
<dbReference type="KEGG" id="sapo:SAPIO_CDS9050"/>
<dbReference type="Pfam" id="PF00155">
    <property type="entry name" value="Aminotran_1_2"/>
    <property type="match status" value="1"/>
</dbReference>
<dbReference type="AlphaFoldDB" id="A0A084FY88"/>
<dbReference type="OMA" id="AIRLNTC"/>
<dbReference type="InterPro" id="IPR050087">
    <property type="entry name" value="AON_synthase_class-II"/>
</dbReference>
<organism evidence="6 7">
    <name type="scientific">Pseudallescheria apiosperma</name>
    <name type="common">Scedosporium apiospermum</name>
    <dbReference type="NCBI Taxonomy" id="563466"/>
    <lineage>
        <taxon>Eukaryota</taxon>
        <taxon>Fungi</taxon>
        <taxon>Dikarya</taxon>
        <taxon>Ascomycota</taxon>
        <taxon>Pezizomycotina</taxon>
        <taxon>Sordariomycetes</taxon>
        <taxon>Hypocreomycetidae</taxon>
        <taxon>Microascales</taxon>
        <taxon>Microascaceae</taxon>
        <taxon>Scedosporium</taxon>
    </lineage>
</organism>
<feature type="domain" description="Aminotransferase class I/classII large" evidence="5">
    <location>
        <begin position="55"/>
        <end position="435"/>
    </location>
</feature>
<evidence type="ECO:0000259" key="5">
    <source>
        <dbReference type="Pfam" id="PF00155"/>
    </source>
</evidence>
<dbReference type="Gene3D" id="3.40.640.10">
    <property type="entry name" value="Type I PLP-dependent aspartate aminotransferase-like (Major domain)"/>
    <property type="match status" value="1"/>
</dbReference>
<proteinExistence type="inferred from homology"/>
<evidence type="ECO:0000256" key="4">
    <source>
        <dbReference type="ARBA" id="ARBA00022898"/>
    </source>
</evidence>
<reference evidence="6 7" key="1">
    <citation type="journal article" date="2014" name="Genome Announc.">
        <title>Draft genome sequence of the pathogenic fungus Scedosporium apiospermum.</title>
        <authorList>
            <person name="Vandeputte P."/>
            <person name="Ghamrawi S."/>
            <person name="Rechenmann M."/>
            <person name="Iltis A."/>
            <person name="Giraud S."/>
            <person name="Fleury M."/>
            <person name="Thornton C."/>
            <person name="Delhaes L."/>
            <person name="Meyer W."/>
            <person name="Papon N."/>
            <person name="Bouchara J.P."/>
        </authorList>
    </citation>
    <scope>NUCLEOTIDE SEQUENCE [LARGE SCALE GENOMIC DNA]</scope>
    <source>
        <strain evidence="6 7">IHEM 14462</strain>
    </source>
</reference>
<name>A0A084FY88_PSEDA</name>
<evidence type="ECO:0000256" key="2">
    <source>
        <dbReference type="ARBA" id="ARBA00010008"/>
    </source>
</evidence>
<protein>
    <recommendedName>
        <fullName evidence="5">Aminotransferase class I/classII large domain-containing protein</fullName>
    </recommendedName>
</protein>
<keyword evidence="7" id="KW-1185">Reference proteome</keyword>
<dbReference type="PANTHER" id="PTHR13693">
    <property type="entry name" value="CLASS II AMINOTRANSFERASE/8-AMINO-7-OXONONANOATE SYNTHASE"/>
    <property type="match status" value="1"/>
</dbReference>
<dbReference type="InterPro" id="IPR015422">
    <property type="entry name" value="PyrdxlP-dep_Trfase_small"/>
</dbReference>
<dbReference type="OrthoDB" id="2382073at2759"/>
<evidence type="ECO:0000256" key="3">
    <source>
        <dbReference type="ARBA" id="ARBA00022679"/>
    </source>
</evidence>
<dbReference type="InterPro" id="IPR015424">
    <property type="entry name" value="PyrdxlP-dep_Trfase"/>
</dbReference>
<dbReference type="GO" id="GO:0016740">
    <property type="term" value="F:transferase activity"/>
    <property type="evidence" value="ECO:0007669"/>
    <property type="project" value="UniProtKB-KW"/>
</dbReference>
<keyword evidence="4" id="KW-0663">Pyridoxal phosphate</keyword>
<accession>A0A084FY88</accession>
<sequence length="475" mass="52586">MSTFVQSWAKAQAQKSQIHSSKNAPIFFRNLEAELDTLRENQRCLSIHSYPGLGKDMIDFASADMLGLGTSGRMREAFMEELAQNPDWWVSASGPRLTFGNSKYMEDLEHDIAEFHGAETALMAVNGGMANAAIFTAIPRAGDALVYDEYIHATVHDGMKNSLALVKKAFLHNNLDSFRDTLESVRNSQPLIRNGKRCVLIAVEGIYSMDGDVCPLEELVSIAKEIFPDGNAQFVIDEAHSHGVIGPKGAGLVSALGLEKEIAIRMHTLPKAMAAGGAVIMCNNTVRNMLLNFGRNILFSGAPGFPLLAAIRVGYDFLQSGETQQAQDRIKYMVQLFKDKLTSHPVWDAANDAKILRVPLWDQDEQEQRFWTPIVPILTRPNTKHNVYLAFHLQLNGFIAYPVYFPVVPKSAERVRIIFHASNTDEEIEAIAASICAWAEEMLEIDEEGTAGVRVPTAARQAYAMMEKERLNGSA</sequence>
<gene>
    <name evidence="6" type="ORF">SAPIO_CDS9050</name>
</gene>
<dbReference type="Proteomes" id="UP000028545">
    <property type="component" value="Unassembled WGS sequence"/>
</dbReference>
<dbReference type="GeneID" id="27728122"/>
<comment type="caution">
    <text evidence="6">The sequence shown here is derived from an EMBL/GenBank/DDBJ whole genome shotgun (WGS) entry which is preliminary data.</text>
</comment>
<dbReference type="EMBL" id="JOWA01000132">
    <property type="protein sequence ID" value="KEZ40050.1"/>
    <property type="molecule type" value="Genomic_DNA"/>
</dbReference>
<dbReference type="PANTHER" id="PTHR13693:SF77">
    <property type="entry name" value="8-AMINO-7-OXONONANOATE SYNTHASE"/>
    <property type="match status" value="1"/>
</dbReference>
<dbReference type="Gene3D" id="3.90.1150.10">
    <property type="entry name" value="Aspartate Aminotransferase, domain 1"/>
    <property type="match status" value="1"/>
</dbReference>